<sequence length="210" mass="24278">MEKKFKLQNVLKVQVLHAPENFTITTTSNEQTYDRILYFVYSLEEMVKGLRSVIAAKSLALDGYLFFIYPKKGNKQYATYLGRDEIFPALQVDDDKYALQSAIKFTSLQSLDDTFSILGMKHAQIKPKKTASSQRVGDYEGHIPEITRFLNDYPKALSLYESLTPGYKKDWARYVFSAKKAETQTHRKQEMIQILEAGFKTKELFKKSNK</sequence>
<proteinExistence type="predicted"/>
<organism evidence="1 2">
    <name type="scientific">Solibacillus palustris</name>
    <dbReference type="NCBI Taxonomy" id="2908203"/>
    <lineage>
        <taxon>Bacteria</taxon>
        <taxon>Bacillati</taxon>
        <taxon>Bacillota</taxon>
        <taxon>Bacilli</taxon>
        <taxon>Bacillales</taxon>
        <taxon>Caryophanaceae</taxon>
        <taxon>Solibacillus</taxon>
    </lineage>
</organism>
<evidence type="ECO:0000313" key="2">
    <source>
        <dbReference type="Proteomes" id="UP001316087"/>
    </source>
</evidence>
<accession>A0ABS9UF26</accession>
<dbReference type="EMBL" id="JAKZFC010000005">
    <property type="protein sequence ID" value="MCH7322957.1"/>
    <property type="molecule type" value="Genomic_DNA"/>
</dbReference>
<name>A0ABS9UF26_9BACL</name>
<dbReference type="Pfam" id="PF13376">
    <property type="entry name" value="OmdA"/>
    <property type="match status" value="1"/>
</dbReference>
<comment type="caution">
    <text evidence="1">The sequence shown here is derived from an EMBL/GenBank/DDBJ whole genome shotgun (WGS) entry which is preliminary data.</text>
</comment>
<evidence type="ECO:0000313" key="1">
    <source>
        <dbReference type="EMBL" id="MCH7322957.1"/>
    </source>
</evidence>
<protein>
    <submittedName>
        <fullName evidence="1">YdeI/OmpD-associated family protein</fullName>
    </submittedName>
</protein>
<keyword evidence="2" id="KW-1185">Reference proteome</keyword>
<gene>
    <name evidence="1" type="ORF">LZ480_13845</name>
</gene>
<reference evidence="1 2" key="1">
    <citation type="submission" date="2022-03" db="EMBL/GenBank/DDBJ databases">
        <authorList>
            <person name="Jo J.-H."/>
            <person name="Im W.-T."/>
        </authorList>
    </citation>
    <scope>NUCLEOTIDE SEQUENCE [LARGE SCALE GENOMIC DNA]</scope>
    <source>
        <strain evidence="1 2">MA9</strain>
    </source>
</reference>
<dbReference type="RefSeq" id="WP_241370121.1">
    <property type="nucleotide sequence ID" value="NZ_JAKZFC010000005.1"/>
</dbReference>
<dbReference type="Proteomes" id="UP001316087">
    <property type="component" value="Unassembled WGS sequence"/>
</dbReference>